<dbReference type="EMBL" id="LHPF02000005">
    <property type="protein sequence ID" value="PSC74214.1"/>
    <property type="molecule type" value="Genomic_DNA"/>
</dbReference>
<evidence type="ECO:0008006" key="4">
    <source>
        <dbReference type="Google" id="ProtNLM"/>
    </source>
</evidence>
<dbReference type="SUPFAM" id="SSF52266">
    <property type="entry name" value="SGNH hydrolase"/>
    <property type="match status" value="1"/>
</dbReference>
<feature type="compositionally biased region" description="Low complexity" evidence="1">
    <location>
        <begin position="731"/>
        <end position="746"/>
    </location>
</feature>
<proteinExistence type="predicted"/>
<comment type="caution">
    <text evidence="2">The sequence shown here is derived from an EMBL/GenBank/DDBJ whole genome shotgun (WGS) entry which is preliminary data.</text>
</comment>
<dbReference type="STRING" id="554055.A0A2P6VJF9"/>
<feature type="region of interest" description="Disordered" evidence="1">
    <location>
        <begin position="579"/>
        <end position="599"/>
    </location>
</feature>
<protein>
    <recommendedName>
        <fullName evidence="4">SGNH hydrolase-type esterase domain-containing protein</fullName>
    </recommendedName>
</protein>
<feature type="compositionally biased region" description="Basic and acidic residues" evidence="1">
    <location>
        <begin position="747"/>
        <end position="756"/>
    </location>
</feature>
<dbReference type="PANTHER" id="PTHR34407:SF1">
    <property type="entry name" value="SGNH HYDROLASE-TYPE ESTERASE DOMAIN-CONTAINING PROTEIN"/>
    <property type="match status" value="1"/>
</dbReference>
<dbReference type="PANTHER" id="PTHR34407">
    <property type="entry name" value="EXPRESSED PROTEIN"/>
    <property type="match status" value="1"/>
</dbReference>
<sequence>MSGLLQALANMLGVEHTPGTPEHREALFRSIKERNDELAKPLGQRDQARLLEPSKRVLRLRIQACQAKKQEFRRNEEFLLQHPDLGCCSDCVRVRQRAAATSQAMAAWNEAWQLISTRRLQALEQGQPYPPLTLPYLELHLPEGLPEDLPPSIDRCATCQKELDEDEYLVLERGARAVESRVLAGQHERVCSEGVADSAAEEAWAGLEWQLSSAWTGREGPLDGTSRRSAINAVQHLLLRLAPTFFLGSPAAASATVGAATAAAGSGASTAGQYDPGRLARVWQHQYFLPPRAVQRGVHSVGDPPRLRRFAHKLLSGAPLKVAMLGGAAAPPCRSRGAHEAGKEWACVHACPQSDSIAYVPRFESWLGNVTGPGANHSVRNSVLSGVTSGIFSVCASDMVPADVDLVLLEFATNDPTQTNAFGTPERLAFERLVRKLLDFLNRPAVALLQHYAYIIAGGSHNATTSYLETAENDINTIVFPALRNPFCPSRLPGQYYGLLLLSVRAAAYHLMHANATGFKIHAPYNSKGEEVLDPGDECFYYDTIHPSGKTGHRALTDLIVGMLQEAVTGLARAPLSGEDEAAAQEPLPEPLHPGNHHRRSSTCLLLRQFDGVVLDATSAVQGELRGDTNEVVLSFLKSYAHMGRARVECVEGCSCNATTFDGYWERDASLTELHRFRATPHERCRVNVSVLGGSNSPDGGHKVKLSGVMVAEGPAFYAYGSDLDVMANFGAPDGDPQDPGQPQQEQPHEEARRQEQQQVEPSQQPTEPNQRRRALAAAVEEGNVGRTNGMKR</sequence>
<dbReference type="AlphaFoldDB" id="A0A2P6VJF9"/>
<organism evidence="2 3">
    <name type="scientific">Micractinium conductrix</name>
    <dbReference type="NCBI Taxonomy" id="554055"/>
    <lineage>
        <taxon>Eukaryota</taxon>
        <taxon>Viridiplantae</taxon>
        <taxon>Chlorophyta</taxon>
        <taxon>core chlorophytes</taxon>
        <taxon>Trebouxiophyceae</taxon>
        <taxon>Chlorellales</taxon>
        <taxon>Chlorellaceae</taxon>
        <taxon>Chlorella clade</taxon>
        <taxon>Micractinium</taxon>
    </lineage>
</organism>
<evidence type="ECO:0000256" key="1">
    <source>
        <dbReference type="SAM" id="MobiDB-lite"/>
    </source>
</evidence>
<evidence type="ECO:0000313" key="2">
    <source>
        <dbReference type="EMBL" id="PSC74214.1"/>
    </source>
</evidence>
<dbReference type="Proteomes" id="UP000239649">
    <property type="component" value="Unassembled WGS sequence"/>
</dbReference>
<feature type="compositionally biased region" description="Low complexity" evidence="1">
    <location>
        <begin position="757"/>
        <end position="769"/>
    </location>
</feature>
<keyword evidence="3" id="KW-1185">Reference proteome</keyword>
<gene>
    <name evidence="2" type="ORF">C2E20_2651</name>
</gene>
<accession>A0A2P6VJF9</accession>
<reference evidence="2 3" key="1">
    <citation type="journal article" date="2018" name="Plant J.">
        <title>Genome sequences of Chlorella sorokiniana UTEX 1602 and Micractinium conductrix SAG 241.80: implications to maltose excretion by a green alga.</title>
        <authorList>
            <person name="Arriola M.B."/>
            <person name="Velmurugan N."/>
            <person name="Zhang Y."/>
            <person name="Plunkett M.H."/>
            <person name="Hondzo H."/>
            <person name="Barney B.M."/>
        </authorList>
    </citation>
    <scope>NUCLEOTIDE SEQUENCE [LARGE SCALE GENOMIC DNA]</scope>
    <source>
        <strain evidence="2 3">SAG 241.80</strain>
    </source>
</reference>
<feature type="region of interest" description="Disordered" evidence="1">
    <location>
        <begin position="728"/>
        <end position="793"/>
    </location>
</feature>
<evidence type="ECO:0000313" key="3">
    <source>
        <dbReference type="Proteomes" id="UP000239649"/>
    </source>
</evidence>
<dbReference type="OrthoDB" id="544608at2759"/>
<name>A0A2P6VJF9_9CHLO</name>